<feature type="region of interest" description="Disordered" evidence="1">
    <location>
        <begin position="46"/>
        <end position="71"/>
    </location>
</feature>
<evidence type="ECO:0000313" key="2">
    <source>
        <dbReference type="EMBL" id="MFC0847117.1"/>
    </source>
</evidence>
<reference evidence="2 3" key="1">
    <citation type="submission" date="2024-09" db="EMBL/GenBank/DDBJ databases">
        <authorList>
            <person name="Sun Q."/>
            <person name="Mori K."/>
        </authorList>
    </citation>
    <scope>NUCLEOTIDE SEQUENCE [LARGE SCALE GENOMIC DNA]</scope>
    <source>
        <strain evidence="2 3">JCM 4557</strain>
    </source>
</reference>
<keyword evidence="3" id="KW-1185">Reference proteome</keyword>
<dbReference type="EMBL" id="JBHMQV010000009">
    <property type="protein sequence ID" value="MFC0847117.1"/>
    <property type="molecule type" value="Genomic_DNA"/>
</dbReference>
<gene>
    <name evidence="2" type="ORF">ACFH04_25880</name>
</gene>
<accession>A0ABV6TMU7</accession>
<dbReference type="RefSeq" id="WP_394322090.1">
    <property type="nucleotide sequence ID" value="NZ_JBHMQV010000009.1"/>
</dbReference>
<organism evidence="2 3">
    <name type="scientific">Streptomyces noboritoensis</name>
    <dbReference type="NCBI Taxonomy" id="67337"/>
    <lineage>
        <taxon>Bacteria</taxon>
        <taxon>Bacillati</taxon>
        <taxon>Actinomycetota</taxon>
        <taxon>Actinomycetes</taxon>
        <taxon>Kitasatosporales</taxon>
        <taxon>Streptomycetaceae</taxon>
        <taxon>Streptomyces</taxon>
    </lineage>
</organism>
<comment type="caution">
    <text evidence="2">The sequence shown here is derived from an EMBL/GenBank/DDBJ whole genome shotgun (WGS) entry which is preliminary data.</text>
</comment>
<dbReference type="Proteomes" id="UP001589887">
    <property type="component" value="Unassembled WGS sequence"/>
</dbReference>
<name>A0ABV6TMU7_9ACTN</name>
<evidence type="ECO:0000256" key="1">
    <source>
        <dbReference type="SAM" id="MobiDB-lite"/>
    </source>
</evidence>
<proteinExistence type="predicted"/>
<protein>
    <submittedName>
        <fullName evidence="2">Uncharacterized protein</fullName>
    </submittedName>
</protein>
<sequence>MSQEEPAQAARYMIDRSGKVGEVVGSYLGSVYLRPPGGGLEWSVRPDQVRDPTPQELWTALRPTGPVGGAR</sequence>
<evidence type="ECO:0000313" key="3">
    <source>
        <dbReference type="Proteomes" id="UP001589887"/>
    </source>
</evidence>